<evidence type="ECO:0000313" key="3">
    <source>
        <dbReference type="Proteomes" id="UP000182237"/>
    </source>
</evidence>
<accession>A0A1H1L9G4</accession>
<keyword evidence="3" id="KW-1185">Reference proteome</keyword>
<protein>
    <submittedName>
        <fullName evidence="2">Uncharacterized protein</fullName>
    </submittedName>
</protein>
<feature type="signal peptide" evidence="1">
    <location>
        <begin position="1"/>
        <end position="26"/>
    </location>
</feature>
<evidence type="ECO:0000256" key="1">
    <source>
        <dbReference type="SAM" id="SignalP"/>
    </source>
</evidence>
<evidence type="ECO:0000313" key="2">
    <source>
        <dbReference type="EMBL" id="SDR71133.1"/>
    </source>
</evidence>
<dbReference type="AlphaFoldDB" id="A0A1H1L9G4"/>
<organism evidence="2 3">
    <name type="scientific">Corynebacterium timonense</name>
    <dbReference type="NCBI Taxonomy" id="441500"/>
    <lineage>
        <taxon>Bacteria</taxon>
        <taxon>Bacillati</taxon>
        <taxon>Actinomycetota</taxon>
        <taxon>Actinomycetes</taxon>
        <taxon>Mycobacteriales</taxon>
        <taxon>Corynebacteriaceae</taxon>
        <taxon>Corynebacterium</taxon>
    </lineage>
</organism>
<dbReference type="EMBL" id="LT629765">
    <property type="protein sequence ID" value="SDR71133.1"/>
    <property type="molecule type" value="Genomic_DNA"/>
</dbReference>
<proteinExistence type="predicted"/>
<gene>
    <name evidence="2" type="ORF">SAMN04488539_0119</name>
</gene>
<dbReference type="Proteomes" id="UP000182237">
    <property type="component" value="Chromosome I"/>
</dbReference>
<name>A0A1H1L9G4_9CORY</name>
<reference evidence="2 3" key="1">
    <citation type="submission" date="2016-10" db="EMBL/GenBank/DDBJ databases">
        <authorList>
            <person name="de Groot N.N."/>
        </authorList>
    </citation>
    <scope>NUCLEOTIDE SEQUENCE [LARGE SCALE GENOMIC DNA]</scope>
    <source>
        <strain evidence="2 3">DSM 45434</strain>
    </source>
</reference>
<keyword evidence="1" id="KW-0732">Signal</keyword>
<sequence>MRSTLVSITTILTLAASSLAPAHAQAAHAQAPNAPSVAQSSATTDQDSAIARAVYYDLREDRFGIFHEAAQSLGYSAEQIRAFERNLAELSPDESRQLATVIGLDVEAIKQQRAIPAVIAAIAGFVGGALGSEIIGQVANWGVATACQNLNGFSGAFDDFCRSNGHI</sequence>
<feature type="chain" id="PRO_5009253197" evidence="1">
    <location>
        <begin position="27"/>
        <end position="167"/>
    </location>
</feature>